<dbReference type="SMART" id="SM00708">
    <property type="entry name" value="PhBP"/>
    <property type="match status" value="1"/>
</dbReference>
<dbReference type="EMBL" id="CAXLJM020000046">
    <property type="protein sequence ID" value="CAL8111425.1"/>
    <property type="molecule type" value="Genomic_DNA"/>
</dbReference>
<evidence type="ECO:0000313" key="3">
    <source>
        <dbReference type="Proteomes" id="UP001642540"/>
    </source>
</evidence>
<proteinExistence type="predicted"/>
<dbReference type="Proteomes" id="UP001642540">
    <property type="component" value="Unassembled WGS sequence"/>
</dbReference>
<dbReference type="InterPro" id="IPR036728">
    <property type="entry name" value="PBP_GOBP_sf"/>
</dbReference>
<dbReference type="Pfam" id="PF01395">
    <property type="entry name" value="PBP_GOBP"/>
    <property type="match status" value="1"/>
</dbReference>
<feature type="chain" id="PRO_5047200376" evidence="1">
    <location>
        <begin position="22"/>
        <end position="146"/>
    </location>
</feature>
<dbReference type="CDD" id="cd23992">
    <property type="entry name" value="PBP_GOBP"/>
    <property type="match status" value="1"/>
</dbReference>
<protein>
    <submittedName>
        <fullName evidence="2">Uncharacterized protein</fullName>
    </submittedName>
</protein>
<keyword evidence="3" id="KW-1185">Reference proteome</keyword>
<dbReference type="SUPFAM" id="SSF47565">
    <property type="entry name" value="Insect pheromone/odorant-binding proteins"/>
    <property type="match status" value="1"/>
</dbReference>
<feature type="signal peptide" evidence="1">
    <location>
        <begin position="1"/>
        <end position="21"/>
    </location>
</feature>
<evidence type="ECO:0000256" key="1">
    <source>
        <dbReference type="SAM" id="SignalP"/>
    </source>
</evidence>
<accession>A0ABP1QTC9</accession>
<name>A0ABP1QTC9_9HEXA</name>
<dbReference type="Gene3D" id="1.10.238.20">
    <property type="entry name" value="Pheromone/general odorant binding protein domain"/>
    <property type="match status" value="1"/>
</dbReference>
<evidence type="ECO:0000313" key="2">
    <source>
        <dbReference type="EMBL" id="CAL8111425.1"/>
    </source>
</evidence>
<gene>
    <name evidence="2" type="ORF">ODALV1_LOCUS15026</name>
</gene>
<organism evidence="2 3">
    <name type="scientific">Orchesella dallaii</name>
    <dbReference type="NCBI Taxonomy" id="48710"/>
    <lineage>
        <taxon>Eukaryota</taxon>
        <taxon>Metazoa</taxon>
        <taxon>Ecdysozoa</taxon>
        <taxon>Arthropoda</taxon>
        <taxon>Hexapoda</taxon>
        <taxon>Collembola</taxon>
        <taxon>Entomobryomorpha</taxon>
        <taxon>Entomobryoidea</taxon>
        <taxon>Orchesellidae</taxon>
        <taxon>Orchesellinae</taxon>
        <taxon>Orchesella</taxon>
    </lineage>
</organism>
<comment type="caution">
    <text evidence="2">The sequence shown here is derived from an EMBL/GenBank/DDBJ whole genome shotgun (WGS) entry which is preliminary data.</text>
</comment>
<keyword evidence="1" id="KW-0732">Signal</keyword>
<sequence>MIASRAQILGILLLGISTVYSQEETSCAGEEVKLDEHQKAIITECLEAAGIKSIWKIPADKLACFGVCLLEKKEMMTPEGKINHEKALAYIESVMPEKVRKPLIEGVDKCIKEHGDKVKGGNDPTCVTFMEVGQCVHDVFLDICVD</sequence>
<dbReference type="InterPro" id="IPR006170">
    <property type="entry name" value="PBP/GOBP"/>
</dbReference>
<reference evidence="2 3" key="1">
    <citation type="submission" date="2024-08" db="EMBL/GenBank/DDBJ databases">
        <authorList>
            <person name="Cucini C."/>
            <person name="Frati F."/>
        </authorList>
    </citation>
    <scope>NUCLEOTIDE SEQUENCE [LARGE SCALE GENOMIC DNA]</scope>
</reference>